<comment type="pathway">
    <text evidence="1">Amino-acid biosynthesis; L-threonine biosynthesis; L-threonine from L-aspartate: step 3/5.</text>
</comment>
<organism evidence="12 13">
    <name type="scientific">Evansella alkalicola</name>
    <dbReference type="NCBI Taxonomy" id="745819"/>
    <lineage>
        <taxon>Bacteria</taxon>
        <taxon>Bacillati</taxon>
        <taxon>Bacillota</taxon>
        <taxon>Bacilli</taxon>
        <taxon>Bacillales</taxon>
        <taxon>Bacillaceae</taxon>
        <taxon>Evansella</taxon>
    </lineage>
</organism>
<evidence type="ECO:0000256" key="4">
    <source>
        <dbReference type="ARBA" id="ARBA00013213"/>
    </source>
</evidence>
<evidence type="ECO:0000256" key="3">
    <source>
        <dbReference type="ARBA" id="ARBA00006753"/>
    </source>
</evidence>
<evidence type="ECO:0000256" key="1">
    <source>
        <dbReference type="ARBA" id="ARBA00005056"/>
    </source>
</evidence>
<dbReference type="EMBL" id="JAHQCR010000050">
    <property type="protein sequence ID" value="MBU9722192.1"/>
    <property type="molecule type" value="Genomic_DNA"/>
</dbReference>
<dbReference type="Gene3D" id="3.30.360.10">
    <property type="entry name" value="Dihydrodipicolinate Reductase, domain 2"/>
    <property type="match status" value="1"/>
</dbReference>
<evidence type="ECO:0000313" key="13">
    <source>
        <dbReference type="Proteomes" id="UP000790580"/>
    </source>
</evidence>
<dbReference type="Pfam" id="PF00742">
    <property type="entry name" value="Homoserine_dh"/>
    <property type="match status" value="1"/>
</dbReference>
<proteinExistence type="inferred from homology"/>
<feature type="domain" description="Aspartate/homoserine dehydrogenase NAD-binding" evidence="11">
    <location>
        <begin position="16"/>
        <end position="133"/>
    </location>
</feature>
<dbReference type="InterPro" id="IPR005106">
    <property type="entry name" value="Asp/hSer_DH_NAD-bd"/>
</dbReference>
<comment type="similarity">
    <text evidence="3">Belongs to the homoserine dehydrogenase family.</text>
</comment>
<dbReference type="InterPro" id="IPR036291">
    <property type="entry name" value="NAD(P)-bd_dom_sf"/>
</dbReference>
<keyword evidence="6" id="KW-0028">Amino-acid biosynthesis</keyword>
<evidence type="ECO:0000256" key="5">
    <source>
        <dbReference type="ARBA" id="ARBA00013376"/>
    </source>
</evidence>
<evidence type="ECO:0000256" key="6">
    <source>
        <dbReference type="ARBA" id="ARBA00022605"/>
    </source>
</evidence>
<evidence type="ECO:0000259" key="11">
    <source>
        <dbReference type="Pfam" id="PF03447"/>
    </source>
</evidence>
<dbReference type="PANTHER" id="PTHR43331:SF1">
    <property type="entry name" value="HOMOSERINE DEHYDROGENASE"/>
    <property type="match status" value="1"/>
</dbReference>
<keyword evidence="13" id="KW-1185">Reference proteome</keyword>
<gene>
    <name evidence="12" type="ORF">KS407_12170</name>
</gene>
<dbReference type="NCBIfam" id="NF004976">
    <property type="entry name" value="PRK06349.1"/>
    <property type="match status" value="1"/>
</dbReference>
<evidence type="ECO:0000313" key="12">
    <source>
        <dbReference type="EMBL" id="MBU9722192.1"/>
    </source>
</evidence>
<name>A0ABS6JUD9_9BACI</name>
<comment type="caution">
    <text evidence="12">The sequence shown here is derived from an EMBL/GenBank/DDBJ whole genome shotgun (WGS) entry which is preliminary data.</text>
</comment>
<reference evidence="12 13" key="1">
    <citation type="submission" date="2021-06" db="EMBL/GenBank/DDBJ databases">
        <title>Bacillus sp. RD4P76, an endophyte from a halophyte.</title>
        <authorList>
            <person name="Sun J.-Q."/>
        </authorList>
    </citation>
    <scope>NUCLEOTIDE SEQUENCE [LARGE SCALE GENOMIC DNA]</scope>
    <source>
        <strain evidence="12 13">JCM 17098</strain>
    </source>
</reference>
<dbReference type="SUPFAM" id="SSF51735">
    <property type="entry name" value="NAD(P)-binding Rossmann-fold domains"/>
    <property type="match status" value="1"/>
</dbReference>
<dbReference type="SUPFAM" id="SSF55347">
    <property type="entry name" value="Glyceraldehyde-3-phosphate dehydrogenase-like, C-terminal domain"/>
    <property type="match status" value="1"/>
</dbReference>
<sequence length="432" mass="47610">MLSEYQQKPFRIAIIGFGTVGEGVYRTISDQGDKIKGLLGRPIAVTMIVVNQEKNREIGPDVKVTTDFNDLIEEKHLDVVIEATPDAQTAYDYVKRLLEKGTSIVTANKELIAKHGPELHQVAERNHCHLLFEAAVAGGIPLLNTIRHTLKTNNIERIEGILNGTSNFILTKMREGGTSFTEALYEAQEKGYAEVVPDKDINGWDALYKTEILSQWVYGKSPIWTTSKPIGIGSITRETIKLASALKGRMRHIASLSDTGKGIEASVQPYLVCEDHLLYGVDGVNNGIQIQGSIVGSIMLQGPGAGKFPTASAVIEDVINLLTNCHEQRKVTDLVEVEQEVRNNKSAEETNIQWYYFIVSPNVEVKNGDGVTVLEDTSVEDKTYGAIVFSSIPLTDLEKQYEGANIYPVLSKKLLENSSSLQEKHGKSIKVI</sequence>
<dbReference type="InterPro" id="IPR001342">
    <property type="entry name" value="HDH_cat"/>
</dbReference>
<keyword evidence="9" id="KW-0486">Methionine biosynthesis</keyword>
<keyword evidence="8 12" id="KW-0560">Oxidoreductase</keyword>
<protein>
    <recommendedName>
        <fullName evidence="5">Homoserine dehydrogenase</fullName>
        <ecNumber evidence="4">1.1.1.3</ecNumber>
    </recommendedName>
</protein>
<keyword evidence="7" id="KW-0791">Threonine biosynthesis</keyword>
<dbReference type="GO" id="GO:0004412">
    <property type="term" value="F:homoserine dehydrogenase activity"/>
    <property type="evidence" value="ECO:0007669"/>
    <property type="project" value="UniProtKB-EC"/>
</dbReference>
<evidence type="ECO:0000256" key="9">
    <source>
        <dbReference type="ARBA" id="ARBA00023167"/>
    </source>
</evidence>
<dbReference type="Gene3D" id="3.40.50.720">
    <property type="entry name" value="NAD(P)-binding Rossmann-like Domain"/>
    <property type="match status" value="1"/>
</dbReference>
<comment type="pathway">
    <text evidence="2">Amino-acid biosynthesis; L-methionine biosynthesis via de novo pathway; L-homoserine from L-aspartate: step 3/3.</text>
</comment>
<dbReference type="EC" id="1.1.1.3" evidence="4"/>
<dbReference type="RefSeq" id="WP_088076430.1">
    <property type="nucleotide sequence ID" value="NZ_JAHQCR010000050.1"/>
</dbReference>
<accession>A0ABS6JUD9</accession>
<dbReference type="Proteomes" id="UP000790580">
    <property type="component" value="Unassembled WGS sequence"/>
</dbReference>
<evidence type="ECO:0000256" key="7">
    <source>
        <dbReference type="ARBA" id="ARBA00022697"/>
    </source>
</evidence>
<evidence type="ECO:0000259" key="10">
    <source>
        <dbReference type="Pfam" id="PF00742"/>
    </source>
</evidence>
<feature type="domain" description="Homoserine dehydrogenase catalytic" evidence="10">
    <location>
        <begin position="141"/>
        <end position="319"/>
    </location>
</feature>
<evidence type="ECO:0000256" key="2">
    <source>
        <dbReference type="ARBA" id="ARBA00005062"/>
    </source>
</evidence>
<evidence type="ECO:0000256" key="8">
    <source>
        <dbReference type="ARBA" id="ARBA00023002"/>
    </source>
</evidence>
<dbReference type="PANTHER" id="PTHR43331">
    <property type="entry name" value="HOMOSERINE DEHYDROGENASE"/>
    <property type="match status" value="1"/>
</dbReference>
<dbReference type="Pfam" id="PF03447">
    <property type="entry name" value="NAD_binding_3"/>
    <property type="match status" value="1"/>
</dbReference>